<dbReference type="Gene3D" id="4.10.280.10">
    <property type="entry name" value="Helix-loop-helix DNA-binding domain"/>
    <property type="match status" value="1"/>
</dbReference>
<evidence type="ECO:0000313" key="1">
    <source>
        <dbReference type="EMBL" id="SIS72305.1"/>
    </source>
</evidence>
<reference evidence="2" key="1">
    <citation type="submission" date="2017-01" db="EMBL/GenBank/DDBJ databases">
        <authorList>
            <person name="Varghese N."/>
            <person name="Submissions S."/>
        </authorList>
    </citation>
    <scope>NUCLEOTIDE SEQUENCE [LARGE SCALE GENOMIC DNA]</scope>
    <source>
        <strain evidence="2">DSM 45196</strain>
    </source>
</reference>
<name>A0A1N7LEQ8_9BACL</name>
<sequence length="79" mass="9494">MMDRLEEEMERLRRAMHQQAAELGLNHPAVIRLSQQLDELHNQWNRWRNPSTRPEVDNRAAYIIRRYTLQIKEAALSRA</sequence>
<dbReference type="InterPro" id="IPR018540">
    <property type="entry name" value="Spo0E-like"/>
</dbReference>
<dbReference type="GO" id="GO:0043937">
    <property type="term" value="P:regulation of sporulation"/>
    <property type="evidence" value="ECO:0007669"/>
    <property type="project" value="InterPro"/>
</dbReference>
<dbReference type="GO" id="GO:0046983">
    <property type="term" value="F:protein dimerization activity"/>
    <property type="evidence" value="ECO:0007669"/>
    <property type="project" value="InterPro"/>
</dbReference>
<organism evidence="1 2">
    <name type="scientific">Kroppenstedtia eburnea</name>
    <dbReference type="NCBI Taxonomy" id="714067"/>
    <lineage>
        <taxon>Bacteria</taxon>
        <taxon>Bacillati</taxon>
        <taxon>Bacillota</taxon>
        <taxon>Bacilli</taxon>
        <taxon>Bacillales</taxon>
        <taxon>Thermoactinomycetaceae</taxon>
        <taxon>Kroppenstedtia</taxon>
    </lineage>
</organism>
<proteinExistence type="predicted"/>
<dbReference type="Pfam" id="PF09388">
    <property type="entry name" value="SpoOE-like"/>
    <property type="match status" value="1"/>
</dbReference>
<keyword evidence="2" id="KW-1185">Reference proteome</keyword>
<dbReference type="AlphaFoldDB" id="A0A1N7LEQ8"/>
<dbReference type="InterPro" id="IPR037208">
    <property type="entry name" value="Spo0E-like_sf"/>
</dbReference>
<dbReference type="InterPro" id="IPR036638">
    <property type="entry name" value="HLH_DNA-bd_sf"/>
</dbReference>
<dbReference type="Proteomes" id="UP000186795">
    <property type="component" value="Unassembled WGS sequence"/>
</dbReference>
<dbReference type="SUPFAM" id="SSF140500">
    <property type="entry name" value="BAS1536-like"/>
    <property type="match status" value="1"/>
</dbReference>
<protein>
    <submittedName>
        <fullName evidence="1">Spo0E like sporulation regulatory protein</fullName>
    </submittedName>
</protein>
<evidence type="ECO:0000313" key="2">
    <source>
        <dbReference type="Proteomes" id="UP000186795"/>
    </source>
</evidence>
<accession>A0A1N7LEQ8</accession>
<gene>
    <name evidence="1" type="ORF">SAMN05421790_104128</name>
</gene>
<dbReference type="EMBL" id="FTOD01000004">
    <property type="protein sequence ID" value="SIS72305.1"/>
    <property type="molecule type" value="Genomic_DNA"/>
</dbReference>